<dbReference type="FunCoup" id="A0A371RHH2">
    <property type="interactions" value="169"/>
</dbReference>
<keyword evidence="4 11" id="KW-0548">Nucleotidyltransferase</keyword>
<dbReference type="InterPro" id="IPR051161">
    <property type="entry name" value="Mannose-6P_isomerase_type2"/>
</dbReference>
<dbReference type="NCBIfam" id="TIGR01479">
    <property type="entry name" value="GMP_PMI"/>
    <property type="match status" value="1"/>
</dbReference>
<comment type="similarity">
    <text evidence="1 8">Belongs to the mannose-6-phosphate isomerase type 2 family.</text>
</comment>
<comment type="caution">
    <text evidence="11">The sequence shown here is derived from an EMBL/GenBank/DDBJ whole genome shotgun (WGS) entry which is preliminary data.</text>
</comment>
<keyword evidence="3 11" id="KW-0808">Transferase</keyword>
<accession>A0A371RHH2</accession>
<organism evidence="11 12">
    <name type="scientific">Parvularcula marina</name>
    <dbReference type="NCBI Taxonomy" id="2292771"/>
    <lineage>
        <taxon>Bacteria</taxon>
        <taxon>Pseudomonadati</taxon>
        <taxon>Pseudomonadota</taxon>
        <taxon>Alphaproteobacteria</taxon>
        <taxon>Parvularculales</taxon>
        <taxon>Parvularculaceae</taxon>
        <taxon>Parvularcula</taxon>
    </lineage>
</organism>
<feature type="domain" description="MannoseP isomerase/GMP-like beta-helix" evidence="10">
    <location>
        <begin position="297"/>
        <end position="350"/>
    </location>
</feature>
<dbReference type="PANTHER" id="PTHR46390">
    <property type="entry name" value="MANNOSE-1-PHOSPHATE GUANYLYLTRANSFERASE"/>
    <property type="match status" value="1"/>
</dbReference>
<evidence type="ECO:0000313" key="12">
    <source>
        <dbReference type="Proteomes" id="UP000264589"/>
    </source>
</evidence>
<dbReference type="PANTHER" id="PTHR46390:SF1">
    <property type="entry name" value="MANNOSE-1-PHOSPHATE GUANYLYLTRANSFERASE"/>
    <property type="match status" value="1"/>
</dbReference>
<dbReference type="EMBL" id="QUQO01000001">
    <property type="protein sequence ID" value="RFB04899.1"/>
    <property type="molecule type" value="Genomic_DNA"/>
</dbReference>
<dbReference type="Pfam" id="PF22640">
    <property type="entry name" value="ManC_GMP_beta-helix"/>
    <property type="match status" value="1"/>
</dbReference>
<keyword evidence="11" id="KW-0413">Isomerase</keyword>
<evidence type="ECO:0000256" key="7">
    <source>
        <dbReference type="ARBA" id="ARBA00047343"/>
    </source>
</evidence>
<dbReference type="SUPFAM" id="SSF159283">
    <property type="entry name" value="Guanosine diphospho-D-mannose pyrophosphorylase/mannose-6-phosphate isomerase linker domain"/>
    <property type="match status" value="1"/>
</dbReference>
<keyword evidence="5" id="KW-0547">Nucleotide-binding</keyword>
<keyword evidence="6" id="KW-0342">GTP-binding</keyword>
<dbReference type="InParanoid" id="A0A371RHH2"/>
<dbReference type="Proteomes" id="UP000264589">
    <property type="component" value="Unassembled WGS sequence"/>
</dbReference>
<evidence type="ECO:0000256" key="8">
    <source>
        <dbReference type="RuleBase" id="RU004190"/>
    </source>
</evidence>
<dbReference type="EC" id="2.7.7.13" evidence="2"/>
<evidence type="ECO:0000259" key="9">
    <source>
        <dbReference type="Pfam" id="PF00483"/>
    </source>
</evidence>
<protein>
    <recommendedName>
        <fullName evidence="2">mannose-1-phosphate guanylyltransferase</fullName>
        <ecNumber evidence="2">2.7.7.13</ecNumber>
    </recommendedName>
</protein>
<evidence type="ECO:0000256" key="4">
    <source>
        <dbReference type="ARBA" id="ARBA00022695"/>
    </source>
</evidence>
<sequence>MTEIFPVIMAGGTGTRLWPLSRRAHPKQFQPLLSEKSMLAETTDRLTAIDGIQLADPMVICGAAHESLVRDCFDGETRKLGRMVLEPEGRNTAPVAIIAASLAAEENEDALVLLLPADHHIADPAAFGDAVRKAAAAAEQGYLTTFGIAPSHPETGYGYILRGEPLSVGAYTVEQFVEKPDRETAEAYLKDDRYSWNAGIFLFPARLLLKEAEAHAPEILRASIDALRASMRTTDKIALDAEAFAAVPGDSIDYAIMERTDRAAVIGPVSMGWNDIGSWHAVRELKGATEGHNAADNAIVSNCHNTLVHSDGPLVAAIGLENVVIIATGDAVLVVDADHAQEVKGVIDTLKAAGRDDLL</sequence>
<evidence type="ECO:0000256" key="2">
    <source>
        <dbReference type="ARBA" id="ARBA00012387"/>
    </source>
</evidence>
<dbReference type="InterPro" id="IPR029044">
    <property type="entry name" value="Nucleotide-diphossugar_trans"/>
</dbReference>
<dbReference type="InterPro" id="IPR005835">
    <property type="entry name" value="NTP_transferase_dom"/>
</dbReference>
<reference evidence="11 12" key="1">
    <citation type="submission" date="2018-08" db="EMBL/GenBank/DDBJ databases">
        <title>Parvularcula sp. SM1705, isolated from surface water of the South Sea China.</title>
        <authorList>
            <person name="Sun L."/>
        </authorList>
    </citation>
    <scope>NUCLEOTIDE SEQUENCE [LARGE SCALE GENOMIC DNA]</scope>
    <source>
        <strain evidence="11 12">SM1705</strain>
    </source>
</reference>
<dbReference type="GO" id="GO:0009298">
    <property type="term" value="P:GDP-mannose biosynthetic process"/>
    <property type="evidence" value="ECO:0007669"/>
    <property type="project" value="TreeGrafter"/>
</dbReference>
<evidence type="ECO:0000313" key="11">
    <source>
        <dbReference type="EMBL" id="RFB04899.1"/>
    </source>
</evidence>
<dbReference type="InterPro" id="IPR049577">
    <property type="entry name" value="GMPP_N"/>
</dbReference>
<dbReference type="Pfam" id="PF00483">
    <property type="entry name" value="NTP_transferase"/>
    <property type="match status" value="1"/>
</dbReference>
<dbReference type="GO" id="GO:0016853">
    <property type="term" value="F:isomerase activity"/>
    <property type="evidence" value="ECO:0007669"/>
    <property type="project" value="UniProtKB-KW"/>
</dbReference>
<dbReference type="GO" id="GO:0005525">
    <property type="term" value="F:GTP binding"/>
    <property type="evidence" value="ECO:0007669"/>
    <property type="project" value="UniProtKB-KW"/>
</dbReference>
<dbReference type="FunFam" id="3.90.550.10:FF:000046">
    <property type="entry name" value="Mannose-1-phosphate guanylyltransferase (GDP)"/>
    <property type="match status" value="1"/>
</dbReference>
<dbReference type="SUPFAM" id="SSF53448">
    <property type="entry name" value="Nucleotide-diphospho-sugar transferases"/>
    <property type="match status" value="1"/>
</dbReference>
<evidence type="ECO:0000259" key="10">
    <source>
        <dbReference type="Pfam" id="PF22640"/>
    </source>
</evidence>
<dbReference type="GO" id="GO:0000271">
    <property type="term" value="P:polysaccharide biosynthetic process"/>
    <property type="evidence" value="ECO:0007669"/>
    <property type="project" value="InterPro"/>
</dbReference>
<feature type="domain" description="Nucleotidyl transferase" evidence="9">
    <location>
        <begin position="6"/>
        <end position="285"/>
    </location>
</feature>
<dbReference type="Gene3D" id="3.90.550.10">
    <property type="entry name" value="Spore Coat Polysaccharide Biosynthesis Protein SpsA, Chain A"/>
    <property type="match status" value="1"/>
</dbReference>
<proteinExistence type="inferred from homology"/>
<evidence type="ECO:0000256" key="6">
    <source>
        <dbReference type="ARBA" id="ARBA00023134"/>
    </source>
</evidence>
<dbReference type="InterPro" id="IPR006375">
    <property type="entry name" value="Man1P_GuaTrfase/Man6P_Isoase"/>
</dbReference>
<dbReference type="GO" id="GO:0004475">
    <property type="term" value="F:mannose-1-phosphate guanylyltransferase (GTP) activity"/>
    <property type="evidence" value="ECO:0007669"/>
    <property type="project" value="UniProtKB-EC"/>
</dbReference>
<evidence type="ECO:0000256" key="1">
    <source>
        <dbReference type="ARBA" id="ARBA00006115"/>
    </source>
</evidence>
<dbReference type="RefSeq" id="WP_116391530.1">
    <property type="nucleotide sequence ID" value="NZ_QUQO01000001.1"/>
</dbReference>
<comment type="catalytic activity">
    <reaction evidence="7">
        <text>alpha-D-mannose 1-phosphate + GTP + H(+) = GDP-alpha-D-mannose + diphosphate</text>
        <dbReference type="Rhea" id="RHEA:15229"/>
        <dbReference type="ChEBI" id="CHEBI:15378"/>
        <dbReference type="ChEBI" id="CHEBI:33019"/>
        <dbReference type="ChEBI" id="CHEBI:37565"/>
        <dbReference type="ChEBI" id="CHEBI:57527"/>
        <dbReference type="ChEBI" id="CHEBI:58409"/>
        <dbReference type="EC" id="2.7.7.13"/>
    </reaction>
</comment>
<evidence type="ECO:0000256" key="3">
    <source>
        <dbReference type="ARBA" id="ARBA00022679"/>
    </source>
</evidence>
<dbReference type="CDD" id="cd02509">
    <property type="entry name" value="GDP-M1P_Guanylyltransferase"/>
    <property type="match status" value="1"/>
</dbReference>
<keyword evidence="12" id="KW-1185">Reference proteome</keyword>
<dbReference type="OrthoDB" id="9806359at2"/>
<dbReference type="AlphaFoldDB" id="A0A371RHH2"/>
<gene>
    <name evidence="11" type="ORF">DX908_06135</name>
</gene>
<dbReference type="InterPro" id="IPR054566">
    <property type="entry name" value="ManC/GMP-like_b-helix"/>
</dbReference>
<name>A0A371RHH2_9PROT</name>
<evidence type="ECO:0000256" key="5">
    <source>
        <dbReference type="ARBA" id="ARBA00022741"/>
    </source>
</evidence>